<comment type="caution">
    <text evidence="1">The sequence shown here is derived from an EMBL/GenBank/DDBJ whole genome shotgun (WGS) entry which is preliminary data.</text>
</comment>
<keyword evidence="2" id="KW-1185">Reference proteome</keyword>
<dbReference type="EMBL" id="MU273473">
    <property type="protein sequence ID" value="KAI0036324.1"/>
    <property type="molecule type" value="Genomic_DNA"/>
</dbReference>
<evidence type="ECO:0000313" key="2">
    <source>
        <dbReference type="Proteomes" id="UP000814128"/>
    </source>
</evidence>
<gene>
    <name evidence="1" type="ORF">K488DRAFT_82276</name>
</gene>
<evidence type="ECO:0000313" key="1">
    <source>
        <dbReference type="EMBL" id="KAI0036324.1"/>
    </source>
</evidence>
<proteinExistence type="predicted"/>
<accession>A0ACB8QWQ0</accession>
<reference evidence="1" key="1">
    <citation type="submission" date="2021-02" db="EMBL/GenBank/DDBJ databases">
        <authorList>
            <consortium name="DOE Joint Genome Institute"/>
            <person name="Ahrendt S."/>
            <person name="Looney B.P."/>
            <person name="Miyauchi S."/>
            <person name="Morin E."/>
            <person name="Drula E."/>
            <person name="Courty P.E."/>
            <person name="Chicoki N."/>
            <person name="Fauchery L."/>
            <person name="Kohler A."/>
            <person name="Kuo A."/>
            <person name="Labutti K."/>
            <person name="Pangilinan J."/>
            <person name="Lipzen A."/>
            <person name="Riley R."/>
            <person name="Andreopoulos W."/>
            <person name="He G."/>
            <person name="Johnson J."/>
            <person name="Barry K.W."/>
            <person name="Grigoriev I.V."/>
            <person name="Nagy L."/>
            <person name="Hibbett D."/>
            <person name="Henrissat B."/>
            <person name="Matheny P.B."/>
            <person name="Labbe J."/>
            <person name="Martin F."/>
        </authorList>
    </citation>
    <scope>NUCLEOTIDE SEQUENCE</scope>
    <source>
        <strain evidence="1">EC-137</strain>
    </source>
</reference>
<sequence>MDNHLKHLLSSNATWANAVSAADLDFFRTSAKNPQRPRFLWIGCADSRVPESVITASRPGDIFTHRNIANQVLPDDNSVHAVLMHAIGNNRDDPDGDDVVGEPRDDKDDKPEDPDPRANYIEHILVVGHSDCAGVTAAYNALQPKNPSVPADSLTRWLAPLTALALSLGIGNVQPPKDAITLLVEENVKAQVANTDASAAVKKAREEGRRVWIHGLVYDVGSGKLRDLGVSVGPGNC</sequence>
<protein>
    <submittedName>
        <fullName evidence="1">Carbonic anhydrase</fullName>
    </submittedName>
</protein>
<dbReference type="Proteomes" id="UP000814128">
    <property type="component" value="Unassembled WGS sequence"/>
</dbReference>
<organism evidence="1 2">
    <name type="scientific">Vararia minispora EC-137</name>
    <dbReference type="NCBI Taxonomy" id="1314806"/>
    <lineage>
        <taxon>Eukaryota</taxon>
        <taxon>Fungi</taxon>
        <taxon>Dikarya</taxon>
        <taxon>Basidiomycota</taxon>
        <taxon>Agaricomycotina</taxon>
        <taxon>Agaricomycetes</taxon>
        <taxon>Russulales</taxon>
        <taxon>Lachnocladiaceae</taxon>
        <taxon>Vararia</taxon>
    </lineage>
</organism>
<reference evidence="1" key="2">
    <citation type="journal article" date="2022" name="New Phytol.">
        <title>Evolutionary transition to the ectomycorrhizal habit in the genomes of a hyperdiverse lineage of mushroom-forming fungi.</title>
        <authorList>
            <person name="Looney B."/>
            <person name="Miyauchi S."/>
            <person name="Morin E."/>
            <person name="Drula E."/>
            <person name="Courty P.E."/>
            <person name="Kohler A."/>
            <person name="Kuo A."/>
            <person name="LaButti K."/>
            <person name="Pangilinan J."/>
            <person name="Lipzen A."/>
            <person name="Riley R."/>
            <person name="Andreopoulos W."/>
            <person name="He G."/>
            <person name="Johnson J."/>
            <person name="Nolan M."/>
            <person name="Tritt A."/>
            <person name="Barry K.W."/>
            <person name="Grigoriev I.V."/>
            <person name="Nagy L.G."/>
            <person name="Hibbett D."/>
            <person name="Henrissat B."/>
            <person name="Matheny P.B."/>
            <person name="Labbe J."/>
            <person name="Martin F.M."/>
        </authorList>
    </citation>
    <scope>NUCLEOTIDE SEQUENCE</scope>
    <source>
        <strain evidence="1">EC-137</strain>
    </source>
</reference>
<name>A0ACB8QWQ0_9AGAM</name>